<evidence type="ECO:0000313" key="3">
    <source>
        <dbReference type="Proteomes" id="UP000314294"/>
    </source>
</evidence>
<feature type="compositionally biased region" description="Polar residues" evidence="1">
    <location>
        <begin position="12"/>
        <end position="34"/>
    </location>
</feature>
<dbReference type="Proteomes" id="UP000314294">
    <property type="component" value="Unassembled WGS sequence"/>
</dbReference>
<protein>
    <submittedName>
        <fullName evidence="2">Uncharacterized protein</fullName>
    </submittedName>
</protein>
<evidence type="ECO:0000313" key="2">
    <source>
        <dbReference type="EMBL" id="TNN84553.1"/>
    </source>
</evidence>
<keyword evidence="3" id="KW-1185">Reference proteome</keyword>
<proteinExistence type="predicted"/>
<name>A0A4Z2J4X5_9TELE</name>
<accession>A0A4Z2J4X5</accession>
<reference evidence="2 3" key="1">
    <citation type="submission" date="2019-03" db="EMBL/GenBank/DDBJ databases">
        <title>First draft genome of Liparis tanakae, snailfish: a comprehensive survey of snailfish specific genes.</title>
        <authorList>
            <person name="Kim W."/>
            <person name="Song I."/>
            <person name="Jeong J.-H."/>
            <person name="Kim D."/>
            <person name="Kim S."/>
            <person name="Ryu S."/>
            <person name="Song J.Y."/>
            <person name="Lee S.K."/>
        </authorList>
    </citation>
    <scope>NUCLEOTIDE SEQUENCE [LARGE SCALE GENOMIC DNA]</scope>
    <source>
        <tissue evidence="2">Muscle</tissue>
    </source>
</reference>
<dbReference type="AlphaFoldDB" id="A0A4Z2J4X5"/>
<feature type="region of interest" description="Disordered" evidence="1">
    <location>
        <begin position="1"/>
        <end position="34"/>
    </location>
</feature>
<dbReference type="EMBL" id="SRLO01000026">
    <property type="protein sequence ID" value="TNN84553.1"/>
    <property type="molecule type" value="Genomic_DNA"/>
</dbReference>
<comment type="caution">
    <text evidence="2">The sequence shown here is derived from an EMBL/GenBank/DDBJ whole genome shotgun (WGS) entry which is preliminary data.</text>
</comment>
<gene>
    <name evidence="2" type="ORF">EYF80_005253</name>
</gene>
<evidence type="ECO:0000256" key="1">
    <source>
        <dbReference type="SAM" id="MobiDB-lite"/>
    </source>
</evidence>
<sequence>MGTSAKPLSRTAGESRTNATTGLFRDSSSPTNTLHASAPVELRCPSTHVGNGAHDGQAIGQLLVVLVVVPLQQGFTHSVPEIVSQW</sequence>
<organism evidence="2 3">
    <name type="scientific">Liparis tanakae</name>
    <name type="common">Tanaka's snailfish</name>
    <dbReference type="NCBI Taxonomy" id="230148"/>
    <lineage>
        <taxon>Eukaryota</taxon>
        <taxon>Metazoa</taxon>
        <taxon>Chordata</taxon>
        <taxon>Craniata</taxon>
        <taxon>Vertebrata</taxon>
        <taxon>Euteleostomi</taxon>
        <taxon>Actinopterygii</taxon>
        <taxon>Neopterygii</taxon>
        <taxon>Teleostei</taxon>
        <taxon>Neoteleostei</taxon>
        <taxon>Acanthomorphata</taxon>
        <taxon>Eupercaria</taxon>
        <taxon>Perciformes</taxon>
        <taxon>Cottioidei</taxon>
        <taxon>Cottales</taxon>
        <taxon>Liparidae</taxon>
        <taxon>Liparis</taxon>
    </lineage>
</organism>